<name>A0ABP0UCW7_9BRYO</name>
<dbReference type="PANTHER" id="PTHR13780">
    <property type="entry name" value="AMP-ACTIVATED PROTEIN KINASE, GAMMA REGULATORY SUBUNIT"/>
    <property type="match status" value="1"/>
</dbReference>
<dbReference type="Gene3D" id="3.10.580.10">
    <property type="entry name" value="CBS-domain"/>
    <property type="match status" value="1"/>
</dbReference>
<gene>
    <name evidence="6" type="ORF">CSSPTR1EN2_LOCUS13797</name>
</gene>
<accession>A0ABP0UCW7</accession>
<sequence length="587" mass="63560">MDGFFQSLQVGDLALGKPAVRRLSITATVGEALELLKKAHEPYLGLWAHKKHVIGPRAAAAADSSSSSVNSLIIFGNGTTTTTLRKPAAIREEDLDHPNERNSSNSGRRWQCVGRVSMIEMICFLARDESLMNLPAALNTPLSVFVSPTSSSAVHHVDSRTWLFEALEGFLDGTQHLVVPIDCSSSIASDHVMLNSCYHRSSSIPANMISKLGGATTTTTTAVSTLGRNINVQLPQSNSCDGLTRHFCINSNASQSNIMAASAFKSESCENLPEEYCWLAPEDVVRFLLSCIGLFSPIPMMSIQQLGLINTEVLIARATANAMSTLPLIQKAAREMTAVAVIEELKDDDDDDDDLLNSDGELTLVGDISAFTMKGCNETAALALATLSVRDFLSYAQDCGGPPNSLVQLVQLRVQEKIDTATKFLSKQTMASLPTNSPTHQHHQCHHHHYYSSMSKDDSQVSPSSFSLVEAFHGLETAGSEESSDEDLSPSALSPDGPLSTISLLGSSSSSAQTSLYKLQRCAYSKGRMAPHTCRPWSSLVAVMAQALTHRVGYIWVTDEQNSLLGIVTYLDIIKCLLNNLYEPFSQ</sequence>
<dbReference type="InterPro" id="IPR046342">
    <property type="entry name" value="CBS_dom_sf"/>
</dbReference>
<dbReference type="PROSITE" id="PS51371">
    <property type="entry name" value="CBS"/>
    <property type="match status" value="1"/>
</dbReference>
<protein>
    <recommendedName>
        <fullName evidence="5">CBS domain-containing protein</fullName>
    </recommendedName>
</protein>
<keyword evidence="7" id="KW-1185">Reference proteome</keyword>
<feature type="domain" description="CBS" evidence="5">
    <location>
        <begin position="524"/>
        <end position="583"/>
    </location>
</feature>
<organism evidence="6 7">
    <name type="scientific">Sphagnum troendelagicum</name>
    <dbReference type="NCBI Taxonomy" id="128251"/>
    <lineage>
        <taxon>Eukaryota</taxon>
        <taxon>Viridiplantae</taxon>
        <taxon>Streptophyta</taxon>
        <taxon>Embryophyta</taxon>
        <taxon>Bryophyta</taxon>
        <taxon>Sphagnophytina</taxon>
        <taxon>Sphagnopsida</taxon>
        <taxon>Sphagnales</taxon>
        <taxon>Sphagnaceae</taxon>
        <taxon>Sphagnum</taxon>
    </lineage>
</organism>
<evidence type="ECO:0000259" key="5">
    <source>
        <dbReference type="PROSITE" id="PS51371"/>
    </source>
</evidence>
<feature type="compositionally biased region" description="Basic residues" evidence="4">
    <location>
        <begin position="440"/>
        <end position="450"/>
    </location>
</feature>
<dbReference type="InterPro" id="IPR050511">
    <property type="entry name" value="AMPK_gamma/SDS23_families"/>
</dbReference>
<dbReference type="SMART" id="SM00116">
    <property type="entry name" value="CBS"/>
    <property type="match status" value="1"/>
</dbReference>
<feature type="region of interest" description="Disordered" evidence="4">
    <location>
        <begin position="432"/>
        <end position="462"/>
    </location>
</feature>
<proteinExistence type="predicted"/>
<feature type="region of interest" description="Disordered" evidence="4">
    <location>
        <begin position="88"/>
        <end position="107"/>
    </location>
</feature>
<dbReference type="Pfam" id="PF00571">
    <property type="entry name" value="CBS"/>
    <property type="match status" value="1"/>
</dbReference>
<dbReference type="PANTHER" id="PTHR13780:SF128">
    <property type="entry name" value="CBS DOMAIN-CONTAINING PROTEIN"/>
    <property type="match status" value="1"/>
</dbReference>
<evidence type="ECO:0000256" key="3">
    <source>
        <dbReference type="PROSITE-ProRule" id="PRU00703"/>
    </source>
</evidence>
<feature type="compositionally biased region" description="Basic and acidic residues" evidence="4">
    <location>
        <begin position="89"/>
        <end position="100"/>
    </location>
</feature>
<evidence type="ECO:0000313" key="7">
    <source>
        <dbReference type="Proteomes" id="UP001497512"/>
    </source>
</evidence>
<dbReference type="InterPro" id="IPR000644">
    <property type="entry name" value="CBS_dom"/>
</dbReference>
<evidence type="ECO:0000256" key="2">
    <source>
        <dbReference type="ARBA" id="ARBA00023122"/>
    </source>
</evidence>
<dbReference type="Proteomes" id="UP001497512">
    <property type="component" value="Chromosome 2"/>
</dbReference>
<evidence type="ECO:0000256" key="1">
    <source>
        <dbReference type="ARBA" id="ARBA00022737"/>
    </source>
</evidence>
<keyword evidence="1" id="KW-0677">Repeat</keyword>
<dbReference type="EMBL" id="OZ019894">
    <property type="protein sequence ID" value="CAK9217091.1"/>
    <property type="molecule type" value="Genomic_DNA"/>
</dbReference>
<keyword evidence="2 3" id="KW-0129">CBS domain</keyword>
<dbReference type="SUPFAM" id="SSF54631">
    <property type="entry name" value="CBS-domain pair"/>
    <property type="match status" value="1"/>
</dbReference>
<evidence type="ECO:0000256" key="4">
    <source>
        <dbReference type="SAM" id="MobiDB-lite"/>
    </source>
</evidence>
<reference evidence="6" key="1">
    <citation type="submission" date="2024-02" db="EMBL/GenBank/DDBJ databases">
        <authorList>
            <consortium name="ELIXIR-Norway"/>
            <consortium name="Elixir Norway"/>
        </authorList>
    </citation>
    <scope>NUCLEOTIDE SEQUENCE</scope>
</reference>
<evidence type="ECO:0000313" key="6">
    <source>
        <dbReference type="EMBL" id="CAK9217091.1"/>
    </source>
</evidence>